<organism evidence="1 2">
    <name type="scientific">Myotis myotis</name>
    <name type="common">Greater mouse-eared bat</name>
    <name type="synonym">Vespertilio myotis</name>
    <dbReference type="NCBI Taxonomy" id="51298"/>
    <lineage>
        <taxon>Eukaryota</taxon>
        <taxon>Metazoa</taxon>
        <taxon>Chordata</taxon>
        <taxon>Craniata</taxon>
        <taxon>Vertebrata</taxon>
        <taxon>Euteleostomi</taxon>
        <taxon>Mammalia</taxon>
        <taxon>Eutheria</taxon>
        <taxon>Laurasiatheria</taxon>
        <taxon>Chiroptera</taxon>
        <taxon>Yangochiroptera</taxon>
        <taxon>Vespertilionidae</taxon>
        <taxon>Myotis</taxon>
    </lineage>
</organism>
<dbReference type="AlphaFoldDB" id="A0A7J7SBV2"/>
<keyword evidence="2" id="KW-1185">Reference proteome</keyword>
<name>A0A7J7SBV2_MYOMY</name>
<comment type="caution">
    <text evidence="1">The sequence shown here is derived from an EMBL/GenBank/DDBJ whole genome shotgun (WGS) entry which is preliminary data.</text>
</comment>
<evidence type="ECO:0000313" key="1">
    <source>
        <dbReference type="EMBL" id="KAF6285882.1"/>
    </source>
</evidence>
<gene>
    <name evidence="1" type="ORF">mMyoMyo1_009453</name>
</gene>
<dbReference type="EMBL" id="JABWUV010000019">
    <property type="protein sequence ID" value="KAF6285882.1"/>
    <property type="molecule type" value="Genomic_DNA"/>
</dbReference>
<accession>A0A7J7SBV2</accession>
<protein>
    <submittedName>
        <fullName evidence="1">Uncharacterized protein</fullName>
    </submittedName>
</protein>
<evidence type="ECO:0000313" key="2">
    <source>
        <dbReference type="Proteomes" id="UP000527355"/>
    </source>
</evidence>
<dbReference type="Proteomes" id="UP000527355">
    <property type="component" value="Unassembled WGS sequence"/>
</dbReference>
<proteinExistence type="predicted"/>
<reference evidence="1 2" key="1">
    <citation type="journal article" date="2020" name="Nature">
        <title>Six reference-quality genomes reveal evolution of bat adaptations.</title>
        <authorList>
            <person name="Jebb D."/>
            <person name="Huang Z."/>
            <person name="Pippel M."/>
            <person name="Hughes G.M."/>
            <person name="Lavrichenko K."/>
            <person name="Devanna P."/>
            <person name="Winkler S."/>
            <person name="Jermiin L.S."/>
            <person name="Skirmuntt E.C."/>
            <person name="Katzourakis A."/>
            <person name="Burkitt-Gray L."/>
            <person name="Ray D.A."/>
            <person name="Sullivan K.A.M."/>
            <person name="Roscito J.G."/>
            <person name="Kirilenko B.M."/>
            <person name="Davalos L.M."/>
            <person name="Corthals A.P."/>
            <person name="Power M.L."/>
            <person name="Jones G."/>
            <person name="Ransome R.D."/>
            <person name="Dechmann D.K.N."/>
            <person name="Locatelli A.G."/>
            <person name="Puechmaille S.J."/>
            <person name="Fedrigo O."/>
            <person name="Jarvis E.D."/>
            <person name="Hiller M."/>
            <person name="Vernes S.C."/>
            <person name="Myers E.W."/>
            <person name="Teeling E.C."/>
        </authorList>
    </citation>
    <scope>NUCLEOTIDE SEQUENCE [LARGE SCALE GENOMIC DNA]</scope>
    <source>
        <strain evidence="1">MMyoMyo1</strain>
        <tissue evidence="1">Flight muscle</tissue>
    </source>
</reference>
<sequence>MDAYVKGCLLLRGAGGMCPCVCLCVCAPSHPCVCRAFGCSVLSVYLQTSSFTLLSVAATDGNDERDRGVGRDTELTLNSRSAETWSSLIDVHGAGVRRYHHSEPLAGSVPTCQEEETDILTP</sequence>